<reference evidence="1" key="1">
    <citation type="submission" date="2014-09" db="EMBL/GenBank/DDBJ databases">
        <authorList>
            <person name="Magalhaes I.L.F."/>
            <person name="Oliveira U."/>
            <person name="Santos F.R."/>
            <person name="Vidigal T.H.D.A."/>
            <person name="Brescovit A.D."/>
            <person name="Santos A.J."/>
        </authorList>
    </citation>
    <scope>NUCLEOTIDE SEQUENCE</scope>
    <source>
        <tissue evidence="1">Shoot tissue taken approximately 20 cm above the soil surface</tissue>
    </source>
</reference>
<dbReference type="EMBL" id="GBRH01213656">
    <property type="protein sequence ID" value="JAD84239.1"/>
    <property type="molecule type" value="Transcribed_RNA"/>
</dbReference>
<protein>
    <submittedName>
        <fullName evidence="1">Uncharacterized protein</fullName>
    </submittedName>
</protein>
<dbReference type="AlphaFoldDB" id="A0A0A9D6M9"/>
<reference evidence="1" key="2">
    <citation type="journal article" date="2015" name="Data Brief">
        <title>Shoot transcriptome of the giant reed, Arundo donax.</title>
        <authorList>
            <person name="Barrero R.A."/>
            <person name="Guerrero F.D."/>
            <person name="Moolhuijzen P."/>
            <person name="Goolsby J.A."/>
            <person name="Tidwell J."/>
            <person name="Bellgard S.E."/>
            <person name="Bellgard M.I."/>
        </authorList>
    </citation>
    <scope>NUCLEOTIDE SEQUENCE</scope>
    <source>
        <tissue evidence="1">Shoot tissue taken approximately 20 cm above the soil surface</tissue>
    </source>
</reference>
<evidence type="ECO:0000313" key="1">
    <source>
        <dbReference type="EMBL" id="JAD84239.1"/>
    </source>
</evidence>
<organism evidence="1">
    <name type="scientific">Arundo donax</name>
    <name type="common">Giant reed</name>
    <name type="synonym">Donax arundinaceus</name>
    <dbReference type="NCBI Taxonomy" id="35708"/>
    <lineage>
        <taxon>Eukaryota</taxon>
        <taxon>Viridiplantae</taxon>
        <taxon>Streptophyta</taxon>
        <taxon>Embryophyta</taxon>
        <taxon>Tracheophyta</taxon>
        <taxon>Spermatophyta</taxon>
        <taxon>Magnoliopsida</taxon>
        <taxon>Liliopsida</taxon>
        <taxon>Poales</taxon>
        <taxon>Poaceae</taxon>
        <taxon>PACMAD clade</taxon>
        <taxon>Arundinoideae</taxon>
        <taxon>Arundineae</taxon>
        <taxon>Arundo</taxon>
    </lineage>
</organism>
<name>A0A0A9D6M9_ARUDO</name>
<proteinExistence type="predicted"/>
<accession>A0A0A9D6M9</accession>
<sequence length="43" mass="4907">MQSEYGANNPLIIFEASISIFGIQLILRDLKQTCHCSKSLFYL</sequence>